<dbReference type="Gene3D" id="1.10.1280.10">
    <property type="entry name" value="Di-copper center containing domain from catechol oxidase"/>
    <property type="match status" value="1"/>
</dbReference>
<sequence>MGFSDRFWGYSKLYTSEVDSEQDGPLLAEGKAAAVPRRRPSLRYIILIPLLAVVFFVGFSLGIFLDLEQLPLSKSAVKTDQISRCTNPVIRREWRSLSTQEKDVYLGAVQCLSRLPSKINPDSTLHDDFAWVHSRFRKSSHNSAAFLAWHRYFLHLYETTLRERCSYNGHMPYWDWSLDWESLFASPVFSNTHGFGSNGNLSLPPTLNFGTCVTEGPFAGLTLSFAGQETKRHCLSRGFQDEGLRGYSGEGVSPAALEEVLSKNDYVSFFSALEEGPHDTIPNMIRGDFWLLTAPNEPTFFLHHGMLDRLWWMWQQQDPENRLRQYIGPAYNGSMVAASLHDELEMGPFAKAVHAHDLVDTQAGILCYRYQG</sequence>
<dbReference type="EMBL" id="NCSJ02000083">
    <property type="protein sequence ID" value="RFU31128.1"/>
    <property type="molecule type" value="Genomic_DNA"/>
</dbReference>
<dbReference type="PROSITE" id="PS00497">
    <property type="entry name" value="TYROSINASE_1"/>
    <property type="match status" value="1"/>
</dbReference>
<dbReference type="PANTHER" id="PTHR11474">
    <property type="entry name" value="TYROSINASE FAMILY MEMBER"/>
    <property type="match status" value="1"/>
</dbReference>
<gene>
    <name evidence="5" type="ORF">B7463_g5224</name>
</gene>
<feature type="non-terminal residue" evidence="5">
    <location>
        <position position="372"/>
    </location>
</feature>
<dbReference type="GO" id="GO:0046872">
    <property type="term" value="F:metal ion binding"/>
    <property type="evidence" value="ECO:0007669"/>
    <property type="project" value="UniProtKB-KW"/>
</dbReference>
<feature type="domain" description="Tyrosinase copper-binding" evidence="4">
    <location>
        <begin position="141"/>
        <end position="158"/>
    </location>
</feature>
<accession>A0A3E2HCJ3</accession>
<keyword evidence="1" id="KW-0479">Metal-binding</keyword>
<name>A0A3E2HCJ3_SCYLI</name>
<dbReference type="SUPFAM" id="SSF48056">
    <property type="entry name" value="Di-copper centre-containing domain"/>
    <property type="match status" value="1"/>
</dbReference>
<organism evidence="5 6">
    <name type="scientific">Scytalidium lignicola</name>
    <name type="common">Hyphomycete</name>
    <dbReference type="NCBI Taxonomy" id="5539"/>
    <lineage>
        <taxon>Eukaryota</taxon>
        <taxon>Fungi</taxon>
        <taxon>Dikarya</taxon>
        <taxon>Ascomycota</taxon>
        <taxon>Pezizomycotina</taxon>
        <taxon>Leotiomycetes</taxon>
        <taxon>Leotiomycetes incertae sedis</taxon>
        <taxon>Scytalidium</taxon>
    </lineage>
</organism>
<protein>
    <recommendedName>
        <fullName evidence="4">Tyrosinase copper-binding domain-containing protein</fullName>
    </recommendedName>
</protein>
<dbReference type="GO" id="GO:0016491">
    <property type="term" value="F:oxidoreductase activity"/>
    <property type="evidence" value="ECO:0007669"/>
    <property type="project" value="InterPro"/>
</dbReference>
<keyword evidence="3" id="KW-1133">Transmembrane helix</keyword>
<keyword evidence="3" id="KW-0472">Membrane</keyword>
<dbReference type="PANTHER" id="PTHR11474:SF126">
    <property type="entry name" value="TYROSINASE-LIKE PROTEIN TYR-1-RELATED"/>
    <property type="match status" value="1"/>
</dbReference>
<keyword evidence="2" id="KW-0186">Copper</keyword>
<dbReference type="OMA" id="WHRRFIF"/>
<comment type="caution">
    <text evidence="5">The sequence shown here is derived from an EMBL/GenBank/DDBJ whole genome shotgun (WGS) entry which is preliminary data.</text>
</comment>
<reference evidence="5 6" key="1">
    <citation type="submission" date="2018-05" db="EMBL/GenBank/DDBJ databases">
        <title>Draft genome sequence of Scytalidium lignicola DSM 105466, a ubiquitous saprotrophic fungus.</title>
        <authorList>
            <person name="Buettner E."/>
            <person name="Gebauer A.M."/>
            <person name="Hofrichter M."/>
            <person name="Liers C."/>
            <person name="Kellner H."/>
        </authorList>
    </citation>
    <scope>NUCLEOTIDE SEQUENCE [LARGE SCALE GENOMIC DNA]</scope>
    <source>
        <strain evidence="5 6">DSM 105466</strain>
    </source>
</reference>
<evidence type="ECO:0000256" key="2">
    <source>
        <dbReference type="ARBA" id="ARBA00023008"/>
    </source>
</evidence>
<dbReference type="AlphaFoldDB" id="A0A3E2HCJ3"/>
<keyword evidence="3" id="KW-0812">Transmembrane</keyword>
<dbReference type="PRINTS" id="PR00092">
    <property type="entry name" value="TYROSINASE"/>
</dbReference>
<dbReference type="STRING" id="5539.A0A3E2HCJ3"/>
<feature type="non-terminal residue" evidence="5">
    <location>
        <position position="1"/>
    </location>
</feature>
<evidence type="ECO:0000313" key="6">
    <source>
        <dbReference type="Proteomes" id="UP000258309"/>
    </source>
</evidence>
<dbReference type="InterPro" id="IPR002227">
    <property type="entry name" value="Tyrosinase_Cu-bd"/>
</dbReference>
<dbReference type="OrthoDB" id="6132182at2759"/>
<evidence type="ECO:0000313" key="5">
    <source>
        <dbReference type="EMBL" id="RFU31128.1"/>
    </source>
</evidence>
<dbReference type="Proteomes" id="UP000258309">
    <property type="component" value="Unassembled WGS sequence"/>
</dbReference>
<dbReference type="InterPro" id="IPR050316">
    <property type="entry name" value="Tyrosinase/Hemocyanin"/>
</dbReference>
<feature type="transmembrane region" description="Helical" evidence="3">
    <location>
        <begin position="44"/>
        <end position="65"/>
    </location>
</feature>
<dbReference type="Pfam" id="PF00264">
    <property type="entry name" value="Tyrosinase"/>
    <property type="match status" value="1"/>
</dbReference>
<evidence type="ECO:0000256" key="1">
    <source>
        <dbReference type="ARBA" id="ARBA00022723"/>
    </source>
</evidence>
<evidence type="ECO:0000259" key="4">
    <source>
        <dbReference type="PROSITE" id="PS00497"/>
    </source>
</evidence>
<proteinExistence type="predicted"/>
<dbReference type="InterPro" id="IPR008922">
    <property type="entry name" value="Di-copper_centre_dom_sf"/>
</dbReference>
<evidence type="ECO:0000256" key="3">
    <source>
        <dbReference type="SAM" id="Phobius"/>
    </source>
</evidence>
<keyword evidence="6" id="KW-1185">Reference proteome</keyword>